<dbReference type="AlphaFoldDB" id="A0A6G0WRT4"/>
<protein>
    <submittedName>
        <fullName evidence="1">Uncharacterized protein</fullName>
    </submittedName>
</protein>
<keyword evidence="2" id="KW-1185">Reference proteome</keyword>
<proteinExistence type="predicted"/>
<name>A0A6G0WRT4_9STRA</name>
<accession>A0A6G0WRT4</accession>
<gene>
    <name evidence="1" type="ORF">Ae201684_012422</name>
</gene>
<dbReference type="Proteomes" id="UP000481153">
    <property type="component" value="Unassembled WGS sequence"/>
</dbReference>
<comment type="caution">
    <text evidence="1">The sequence shown here is derived from an EMBL/GenBank/DDBJ whole genome shotgun (WGS) entry which is preliminary data.</text>
</comment>
<reference evidence="1 2" key="1">
    <citation type="submission" date="2019-07" db="EMBL/GenBank/DDBJ databases">
        <title>Genomics analysis of Aphanomyces spp. identifies a new class of oomycete effector associated with host adaptation.</title>
        <authorList>
            <person name="Gaulin E."/>
        </authorList>
    </citation>
    <scope>NUCLEOTIDE SEQUENCE [LARGE SCALE GENOMIC DNA]</scope>
    <source>
        <strain evidence="1 2">ATCC 201684</strain>
    </source>
</reference>
<organism evidence="1 2">
    <name type="scientific">Aphanomyces euteiches</name>
    <dbReference type="NCBI Taxonomy" id="100861"/>
    <lineage>
        <taxon>Eukaryota</taxon>
        <taxon>Sar</taxon>
        <taxon>Stramenopiles</taxon>
        <taxon>Oomycota</taxon>
        <taxon>Saprolegniomycetes</taxon>
        <taxon>Saprolegniales</taxon>
        <taxon>Verrucalvaceae</taxon>
        <taxon>Aphanomyces</taxon>
    </lineage>
</organism>
<evidence type="ECO:0000313" key="1">
    <source>
        <dbReference type="EMBL" id="KAF0730128.1"/>
    </source>
</evidence>
<evidence type="ECO:0000313" key="2">
    <source>
        <dbReference type="Proteomes" id="UP000481153"/>
    </source>
</evidence>
<dbReference type="EMBL" id="VJMJ01000156">
    <property type="protein sequence ID" value="KAF0730128.1"/>
    <property type="molecule type" value="Genomic_DNA"/>
</dbReference>
<sequence length="381" mass="43507">MKRRRSRLILGLDKEGLNVFVDRLLHETNGHPRLLLQALRSCDSLEKLRQFNFLQRQSLRGLYDAAHLFNALVLRFLDAEQSKIDFDMTEVVDDGSEGMAPLGQIANNLCIDWEGTADNAQVYMDPMVRSYITGWTLPLMKYLGPNVAIDCPKAFEWMVLKRFQHIFAKKCQPRQALPMFFYTPVFGQCCGVSFSMYCQPIPAITYDEYSPYRDFATVEAEGFMKMIDQMGEMCLKPLPTSASLAAFLACYADMKLRDKPAKLLCGLVVKGYDGSPPVTSVHLKMECENFNRLVTGTSLKPLLRILIVGCTSYSEEIMSKFNGKAFFVDERTADYPKIDEVIVLDLTSPKRRAEFFELSDYWCAFVENAVRPLQEDSLRLR</sequence>
<dbReference type="VEuPathDB" id="FungiDB:AeMF1_015307"/>